<dbReference type="Proteomes" id="UP000287033">
    <property type="component" value="Unassembled WGS sequence"/>
</dbReference>
<protein>
    <submittedName>
        <fullName evidence="1">Uncharacterized protein</fullName>
    </submittedName>
</protein>
<comment type="caution">
    <text evidence="1">The sequence shown here is derived from an EMBL/GenBank/DDBJ whole genome shotgun (WGS) entry which is preliminary data.</text>
</comment>
<accession>A0A401RNN9</accession>
<sequence length="131" mass="14243">MAVKVKQRSRVVSWEPVYLPPGRQLLLWILGQLHFLWDAPSDAKDASPLGQEAHVRLCSHTGQDVVGTAQQDAPSGQLALTSDPKHVGQTHRRIQRFGTDGNKQTGGVGGGYLIKRILVCDASRALIVPES</sequence>
<proteinExistence type="predicted"/>
<evidence type="ECO:0000313" key="1">
    <source>
        <dbReference type="EMBL" id="GCC19714.1"/>
    </source>
</evidence>
<dbReference type="AlphaFoldDB" id="A0A401RNN9"/>
<name>A0A401RNN9_CHIPU</name>
<keyword evidence="2" id="KW-1185">Reference proteome</keyword>
<organism evidence="1 2">
    <name type="scientific">Chiloscyllium punctatum</name>
    <name type="common">Brownbanded bambooshark</name>
    <name type="synonym">Hemiscyllium punctatum</name>
    <dbReference type="NCBI Taxonomy" id="137246"/>
    <lineage>
        <taxon>Eukaryota</taxon>
        <taxon>Metazoa</taxon>
        <taxon>Chordata</taxon>
        <taxon>Craniata</taxon>
        <taxon>Vertebrata</taxon>
        <taxon>Chondrichthyes</taxon>
        <taxon>Elasmobranchii</taxon>
        <taxon>Galeomorphii</taxon>
        <taxon>Galeoidea</taxon>
        <taxon>Orectolobiformes</taxon>
        <taxon>Hemiscylliidae</taxon>
        <taxon>Chiloscyllium</taxon>
    </lineage>
</organism>
<evidence type="ECO:0000313" key="2">
    <source>
        <dbReference type="Proteomes" id="UP000287033"/>
    </source>
</evidence>
<dbReference type="EMBL" id="BEZZ01003405">
    <property type="protein sequence ID" value="GCC19714.1"/>
    <property type="molecule type" value="Genomic_DNA"/>
</dbReference>
<gene>
    <name evidence="1" type="ORF">chiPu_0021134</name>
</gene>
<reference evidence="1 2" key="1">
    <citation type="journal article" date="2018" name="Nat. Ecol. Evol.">
        <title>Shark genomes provide insights into elasmobranch evolution and the origin of vertebrates.</title>
        <authorList>
            <person name="Hara Y"/>
            <person name="Yamaguchi K"/>
            <person name="Onimaru K"/>
            <person name="Kadota M"/>
            <person name="Koyanagi M"/>
            <person name="Keeley SD"/>
            <person name="Tatsumi K"/>
            <person name="Tanaka K"/>
            <person name="Motone F"/>
            <person name="Kageyama Y"/>
            <person name="Nozu R"/>
            <person name="Adachi N"/>
            <person name="Nishimura O"/>
            <person name="Nakagawa R"/>
            <person name="Tanegashima C"/>
            <person name="Kiyatake I"/>
            <person name="Matsumoto R"/>
            <person name="Murakumo K"/>
            <person name="Nishida K"/>
            <person name="Terakita A"/>
            <person name="Kuratani S"/>
            <person name="Sato K"/>
            <person name="Hyodo S Kuraku.S."/>
        </authorList>
    </citation>
    <scope>NUCLEOTIDE SEQUENCE [LARGE SCALE GENOMIC DNA]</scope>
</reference>